<evidence type="ECO:0000259" key="2">
    <source>
        <dbReference type="Pfam" id="PF07261"/>
    </source>
</evidence>
<protein>
    <submittedName>
        <fullName evidence="4">Uncharacterized protein</fullName>
    </submittedName>
</protein>
<evidence type="ECO:0000259" key="3">
    <source>
        <dbReference type="Pfam" id="PF25888"/>
    </source>
</evidence>
<dbReference type="InterPro" id="IPR058660">
    <property type="entry name" value="WHD_DnaB"/>
</dbReference>
<dbReference type="KEGG" id="mpe:MYPE2020"/>
<dbReference type="RefSeq" id="WP_011077029.1">
    <property type="nucleotide sequence ID" value="NC_004432.1"/>
</dbReference>
<dbReference type="FunCoup" id="Q8EWK1">
    <property type="interactions" value="13"/>
</dbReference>
<dbReference type="InterPro" id="IPR006343">
    <property type="entry name" value="DnaB/C_C"/>
</dbReference>
<dbReference type="AlphaFoldDB" id="Q8EWK1"/>
<dbReference type="eggNOG" id="COG3611">
    <property type="taxonomic scope" value="Bacteria"/>
</dbReference>
<accession>Q8EWK1</accession>
<proteinExistence type="inferred from homology"/>
<dbReference type="HOGENOM" id="CLU_040783_0_0_14"/>
<gene>
    <name evidence="4" type="ordered locus">MYPE2020</name>
</gene>
<dbReference type="EMBL" id="BA000026">
    <property type="protein sequence ID" value="BAC43993.1"/>
    <property type="molecule type" value="Genomic_DNA"/>
</dbReference>
<evidence type="ECO:0000256" key="1">
    <source>
        <dbReference type="ARBA" id="ARBA00093462"/>
    </source>
</evidence>
<keyword evidence="5" id="KW-1185">Reference proteome</keyword>
<reference evidence="4 5" key="1">
    <citation type="journal article" date="2002" name="Nucleic Acids Res.">
        <title>The complete genomic sequence of Mycoplasma penetrans, an intracellular bacterial pathogen in humans.</title>
        <authorList>
            <person name="Sasaki Y."/>
            <person name="Ishikawa J."/>
            <person name="Yamashita A."/>
            <person name="Oshima K."/>
            <person name="Kenri T."/>
            <person name="Furuya K."/>
            <person name="Yoshino C."/>
            <person name="Horino A."/>
            <person name="Shiba T."/>
            <person name="Sasaki T."/>
            <person name="Hattori M."/>
        </authorList>
    </citation>
    <scope>NUCLEOTIDE SEQUENCE [LARGE SCALE GENOMIC DNA]</scope>
    <source>
        <strain evidence="4 5">HF-2</strain>
    </source>
</reference>
<evidence type="ECO:0000313" key="5">
    <source>
        <dbReference type="Proteomes" id="UP000002522"/>
    </source>
</evidence>
<dbReference type="InParanoid" id="Q8EWK1"/>
<organism evidence="4 5">
    <name type="scientific">Malacoplasma penetrans (strain HF-2)</name>
    <name type="common">Mycoplasma penetrans</name>
    <dbReference type="NCBI Taxonomy" id="272633"/>
    <lineage>
        <taxon>Bacteria</taxon>
        <taxon>Bacillati</taxon>
        <taxon>Mycoplasmatota</taxon>
        <taxon>Mycoplasmoidales</taxon>
        <taxon>Mycoplasmoidaceae</taxon>
        <taxon>Malacoplasma</taxon>
    </lineage>
</organism>
<name>Q8EWK1_MALP2</name>
<dbReference type="STRING" id="272633.gene:10731301"/>
<feature type="domain" description="Replicative helicase loading/DNA remodeling protein DnaB N-terminal winged helix" evidence="3">
    <location>
        <begin position="12"/>
        <end position="180"/>
    </location>
</feature>
<evidence type="ECO:0000313" key="4">
    <source>
        <dbReference type="EMBL" id="BAC43993.1"/>
    </source>
</evidence>
<sequence>MSFPMSFYIDSEYKYIYKSDFNPNVFLMSKLYAPFLNKEAFQLYIFMCEELRNFSNTKFYINRVRDILSILNIKESDFNDLRNNLESLQLLKTYTSDNKVYFELFEPLKFDKFIENKHYKTNLEEKIGKNMFDKLVAQYGAIEFTESLSDISIDPKKYFESKNFKKENTFNFEMLYQKLSTTSKFHIIISDDVKKEIEYYYTEQNLSFLEIEKCVYNSLIKNKNDFEINLNLIQVELEKLADKSVLDLQAITKINHSNKLFIEKFSISDLNIVFKNYRNLKPEQFLTSLTLEDLTETDFKIINTLRNKYLISESLINIMIDFSIRKTHNELNEKYLYKMAKSFNLENISSLNEAYDFLFNWDKKEVKEPKKERKYNKRTYSSKKKKDEDISLDNESFNEFNNNIDDGEERVLMIDLEL</sequence>
<comment type="similarity">
    <text evidence="1">Belongs to the DnaB/DnaD family.</text>
</comment>
<dbReference type="Proteomes" id="UP000002522">
    <property type="component" value="Chromosome"/>
</dbReference>
<dbReference type="Pfam" id="PF07261">
    <property type="entry name" value="DnaB_2"/>
    <property type="match status" value="1"/>
</dbReference>
<dbReference type="Pfam" id="PF25888">
    <property type="entry name" value="WHD_DnaB"/>
    <property type="match status" value="1"/>
</dbReference>
<feature type="domain" description="DnaB/C C-terminal" evidence="2">
    <location>
        <begin position="294"/>
        <end position="356"/>
    </location>
</feature>